<evidence type="ECO:0000313" key="9">
    <source>
        <dbReference type="EMBL" id="ELU09597.1"/>
    </source>
</evidence>
<evidence type="ECO:0000313" key="10">
    <source>
        <dbReference type="EnsemblMetazoa" id="CapteP229365"/>
    </source>
</evidence>
<reference evidence="11" key="1">
    <citation type="submission" date="2012-12" db="EMBL/GenBank/DDBJ databases">
        <authorList>
            <person name="Hellsten U."/>
            <person name="Grimwood J."/>
            <person name="Chapman J.A."/>
            <person name="Shapiro H."/>
            <person name="Aerts A."/>
            <person name="Otillar R.P."/>
            <person name="Terry A.Y."/>
            <person name="Boore J.L."/>
            <person name="Simakov O."/>
            <person name="Marletaz F."/>
            <person name="Cho S.-J."/>
            <person name="Edsinger-Gonzales E."/>
            <person name="Havlak P."/>
            <person name="Kuo D.-H."/>
            <person name="Larsson T."/>
            <person name="Lv J."/>
            <person name="Arendt D."/>
            <person name="Savage R."/>
            <person name="Osoegawa K."/>
            <person name="de Jong P."/>
            <person name="Lindberg D.R."/>
            <person name="Seaver E.C."/>
            <person name="Weisblat D.A."/>
            <person name="Putnam N.H."/>
            <person name="Grigoriev I.V."/>
            <person name="Rokhsar D.S."/>
        </authorList>
    </citation>
    <scope>NUCLEOTIDE SEQUENCE</scope>
    <source>
        <strain evidence="11">I ESC-2004</strain>
    </source>
</reference>
<feature type="domain" description="Netrin receptor UNC5A-D-like N-terminal" evidence="8">
    <location>
        <begin position="48"/>
        <end position="143"/>
    </location>
</feature>
<evidence type="ECO:0000256" key="4">
    <source>
        <dbReference type="ARBA" id="ARBA00023170"/>
    </source>
</evidence>
<evidence type="ECO:0000256" key="5">
    <source>
        <dbReference type="ARBA" id="ARBA00023180"/>
    </source>
</evidence>
<dbReference type="EMBL" id="KB298124">
    <property type="protein sequence ID" value="ELU09597.1"/>
    <property type="molecule type" value="Genomic_DNA"/>
</dbReference>
<keyword evidence="7" id="KW-0732">Signal</keyword>
<dbReference type="Proteomes" id="UP000014760">
    <property type="component" value="Unassembled WGS sequence"/>
</dbReference>
<dbReference type="EnsemblMetazoa" id="CapteT229365">
    <property type="protein sequence ID" value="CapteP229365"/>
    <property type="gene ID" value="CapteG229365"/>
</dbReference>
<reference evidence="9 11" key="2">
    <citation type="journal article" date="2013" name="Nature">
        <title>Insights into bilaterian evolution from three spiralian genomes.</title>
        <authorList>
            <person name="Simakov O."/>
            <person name="Marletaz F."/>
            <person name="Cho S.J."/>
            <person name="Edsinger-Gonzales E."/>
            <person name="Havlak P."/>
            <person name="Hellsten U."/>
            <person name="Kuo D.H."/>
            <person name="Larsson T."/>
            <person name="Lv J."/>
            <person name="Arendt D."/>
            <person name="Savage R."/>
            <person name="Osoegawa K."/>
            <person name="de Jong P."/>
            <person name="Grimwood J."/>
            <person name="Chapman J.A."/>
            <person name="Shapiro H."/>
            <person name="Aerts A."/>
            <person name="Otillar R.P."/>
            <person name="Terry A.Y."/>
            <person name="Boore J.L."/>
            <person name="Grigoriev I.V."/>
            <person name="Lindberg D.R."/>
            <person name="Seaver E.C."/>
            <person name="Weisblat D.A."/>
            <person name="Putnam N.H."/>
            <person name="Rokhsar D.S."/>
        </authorList>
    </citation>
    <scope>NUCLEOTIDE SEQUENCE</scope>
    <source>
        <strain evidence="9 11">I ESC-2004</strain>
    </source>
</reference>
<dbReference type="Pfam" id="PF25609">
    <property type="entry name" value="Unc5_NetrinR_N"/>
    <property type="match status" value="1"/>
</dbReference>
<proteinExistence type="predicted"/>
<feature type="chain" id="PRO_5008788561" description="Netrin receptor UNC5A-D-like N-terminal domain-containing protein" evidence="7">
    <location>
        <begin position="20"/>
        <end position="190"/>
    </location>
</feature>
<dbReference type="AlphaFoldDB" id="R7V076"/>
<dbReference type="EMBL" id="AMQN01006337">
    <property type="status" value="NOT_ANNOTATED_CDS"/>
    <property type="molecule type" value="Genomic_DNA"/>
</dbReference>
<dbReference type="OrthoDB" id="5973910at2759"/>
<dbReference type="STRING" id="283909.R7V076"/>
<feature type="signal peptide" evidence="7">
    <location>
        <begin position="1"/>
        <end position="19"/>
    </location>
</feature>
<name>R7V076_CAPTE</name>
<protein>
    <recommendedName>
        <fullName evidence="8">Netrin receptor UNC5A-D-like N-terminal domain-containing protein</fullName>
    </recommendedName>
</protein>
<evidence type="ECO:0000256" key="1">
    <source>
        <dbReference type="ARBA" id="ARBA00004479"/>
    </source>
</evidence>
<evidence type="ECO:0000256" key="6">
    <source>
        <dbReference type="ARBA" id="ARBA00023319"/>
    </source>
</evidence>
<evidence type="ECO:0000259" key="8">
    <source>
        <dbReference type="Pfam" id="PF25609"/>
    </source>
</evidence>
<comment type="subcellular location">
    <subcellularLocation>
        <location evidence="1">Membrane</location>
        <topology evidence="1">Single-pass type I membrane protein</topology>
    </subcellularLocation>
</comment>
<dbReference type="InterPro" id="IPR057755">
    <property type="entry name" value="UNC5A-D-like_N"/>
</dbReference>
<keyword evidence="4" id="KW-0675">Receptor</keyword>
<gene>
    <name evidence="9" type="ORF">CAPTEDRAFT_229365</name>
</gene>
<keyword evidence="2" id="KW-0472">Membrane</keyword>
<keyword evidence="6" id="KW-0393">Immunoglobulin domain</keyword>
<evidence type="ECO:0000256" key="7">
    <source>
        <dbReference type="SAM" id="SignalP"/>
    </source>
</evidence>
<dbReference type="InterPro" id="IPR013783">
    <property type="entry name" value="Ig-like_fold"/>
</dbReference>
<evidence type="ECO:0000256" key="3">
    <source>
        <dbReference type="ARBA" id="ARBA00023157"/>
    </source>
</evidence>
<keyword evidence="5" id="KW-0325">Glycoprotein</keyword>
<dbReference type="Gene3D" id="2.60.40.10">
    <property type="entry name" value="Immunoglobulins"/>
    <property type="match status" value="1"/>
</dbReference>
<reference evidence="10" key="3">
    <citation type="submission" date="2015-06" db="UniProtKB">
        <authorList>
            <consortium name="EnsemblMetazoa"/>
        </authorList>
    </citation>
    <scope>IDENTIFICATION</scope>
</reference>
<evidence type="ECO:0000313" key="11">
    <source>
        <dbReference type="Proteomes" id="UP000014760"/>
    </source>
</evidence>
<organism evidence="9">
    <name type="scientific">Capitella teleta</name>
    <name type="common">Polychaete worm</name>
    <dbReference type="NCBI Taxonomy" id="283909"/>
    <lineage>
        <taxon>Eukaryota</taxon>
        <taxon>Metazoa</taxon>
        <taxon>Spiralia</taxon>
        <taxon>Lophotrochozoa</taxon>
        <taxon>Annelida</taxon>
        <taxon>Polychaeta</taxon>
        <taxon>Sedentaria</taxon>
        <taxon>Scolecida</taxon>
        <taxon>Capitellidae</taxon>
        <taxon>Capitella</taxon>
    </lineage>
</organism>
<sequence>MEWIRVSGVLVILVQIAFGTVTDELSEAEEGPSVLPVVQGDPVVPSADGAPVFALQPDQSYYIVRNKPVTVTCSAAPADQINFKCAGQWVRPQHQVNVDIVDPETGIKYLQTSIDVTREEVEEYFGSDGYWCECHAWVSQPNENQPRNTKSRRGLIHVASRINGCRALWIVAVTAVIKPSAFYDIIPVIV</sequence>
<evidence type="ECO:0000256" key="2">
    <source>
        <dbReference type="ARBA" id="ARBA00023136"/>
    </source>
</evidence>
<accession>R7V076</accession>
<keyword evidence="11" id="KW-1185">Reference proteome</keyword>
<keyword evidence="3" id="KW-1015">Disulfide bond</keyword>
<dbReference type="HOGENOM" id="CLU_1429264_0_0_1"/>